<dbReference type="Proteomes" id="UP000694872">
    <property type="component" value="Unplaced"/>
</dbReference>
<evidence type="ECO:0000256" key="2">
    <source>
        <dbReference type="ARBA" id="ARBA00004259"/>
    </source>
</evidence>
<evidence type="ECO:0000256" key="18">
    <source>
        <dbReference type="SAM" id="MobiDB-lite"/>
    </source>
</evidence>
<dbReference type="FunFam" id="1.20.1260.60:FF:000001">
    <property type="entry name" value="IST1 homolog isoform X1"/>
    <property type="match status" value="1"/>
</dbReference>
<evidence type="ECO:0000256" key="16">
    <source>
        <dbReference type="ARBA" id="ARBA00046920"/>
    </source>
</evidence>
<comment type="function">
    <text evidence="15">ESCRT-III-like protein involved in cytokinesis, nuclear envelope reassembly and endosomal tubulation. Is required for efficient abscission during cytokinesis. Involved in recruiting VPS4A and/or VPS4B to the midbody of dividing cells. During late anaphase, involved in nuclear envelope reassembly and mitotic spindle disassembly together with the ESCRT-III complex: IST1 acts by mediating the recruitment of SPAST to the nuclear membrane, leading to microtubule severing. Recruited to the reforming nuclear envelope (NE) during anaphase by LEMD2. Regulates early endosomal tubulation together with the ESCRT-III complex by mediating the recruitment of SPAST.</text>
</comment>
<keyword evidence="9" id="KW-0132">Cell division</keyword>
<evidence type="ECO:0000256" key="13">
    <source>
        <dbReference type="ARBA" id="ARBA00023329"/>
    </source>
</evidence>
<protein>
    <recommendedName>
        <fullName evidence="6">IST1 homolog</fullName>
    </recommendedName>
    <alternativeName>
        <fullName evidence="14">Charged multivesicular body protein 8</fullName>
    </alternativeName>
</protein>
<evidence type="ECO:0000256" key="12">
    <source>
        <dbReference type="ARBA" id="ARBA00023306"/>
    </source>
</evidence>
<dbReference type="Pfam" id="PF03398">
    <property type="entry name" value="Ist1"/>
    <property type="match status" value="1"/>
</dbReference>
<dbReference type="GO" id="GO:0051301">
    <property type="term" value="P:cell division"/>
    <property type="evidence" value="ECO:0007669"/>
    <property type="project" value="UniProtKB-KW"/>
</dbReference>
<keyword evidence="8" id="KW-0597">Phosphoprotein</keyword>
<keyword evidence="10" id="KW-0206">Cytoskeleton</keyword>
<dbReference type="GO" id="GO:0031410">
    <property type="term" value="C:cytoplasmic vesicle"/>
    <property type="evidence" value="ECO:0007669"/>
    <property type="project" value="UniProtKB-SubCell"/>
</dbReference>
<keyword evidence="7" id="KW-0963">Cytoplasm</keyword>
<comment type="subcellular location">
    <subcellularLocation>
        <location evidence="3">Cytoplasm</location>
        <location evidence="3">Cytoskeleton</location>
        <location evidence="3">Microtubule organizing center</location>
        <location evidence="3">Centrosome</location>
    </subcellularLocation>
    <subcellularLocation>
        <location evidence="4">Cytoplasmic vesicle</location>
    </subcellularLocation>
    <subcellularLocation>
        <location evidence="1">Midbody</location>
    </subcellularLocation>
    <subcellularLocation>
        <location evidence="2">Nucleus envelope</location>
    </subcellularLocation>
</comment>
<feature type="region of interest" description="Disordered" evidence="18">
    <location>
        <begin position="232"/>
        <end position="339"/>
    </location>
</feature>
<evidence type="ECO:0000256" key="5">
    <source>
        <dbReference type="ARBA" id="ARBA00005536"/>
    </source>
</evidence>
<proteinExistence type="inferred from homology"/>
<dbReference type="GO" id="GO:0005635">
    <property type="term" value="C:nuclear envelope"/>
    <property type="evidence" value="ECO:0007669"/>
    <property type="project" value="UniProtKB-SubCell"/>
</dbReference>
<evidence type="ECO:0000256" key="8">
    <source>
        <dbReference type="ARBA" id="ARBA00022553"/>
    </source>
</evidence>
<dbReference type="PANTHER" id="PTHR12161:SF5">
    <property type="entry name" value="IST1 HOMOLOG"/>
    <property type="match status" value="1"/>
</dbReference>
<evidence type="ECO:0000256" key="4">
    <source>
        <dbReference type="ARBA" id="ARBA00004541"/>
    </source>
</evidence>
<comment type="similarity">
    <text evidence="5">Belongs to the IST1 family.</text>
</comment>
<evidence type="ECO:0000256" key="6">
    <source>
        <dbReference type="ARBA" id="ARBA00014513"/>
    </source>
</evidence>
<evidence type="ECO:0000256" key="1">
    <source>
        <dbReference type="ARBA" id="ARBA00004214"/>
    </source>
</evidence>
<keyword evidence="12" id="KW-0131">Cell cycle</keyword>
<dbReference type="GO" id="GO:0005813">
    <property type="term" value="C:centrosome"/>
    <property type="evidence" value="ECO:0007669"/>
    <property type="project" value="UniProtKB-SubCell"/>
</dbReference>
<sequence>MFSTNPNYTKLKTHLRLAINRLKLLEKKKTELALKARKEIAEYIAAGKTERAKIRVEHIIREDYIVEAMEIVEMYCDLILARFGLVTQMKELDEGLAEAISSLIWVAPRLHTDVQELKIISDLLTAKYGKIYADACRSEDVNTISDKLKHKMSVQSPPKILVERYLIEIAKKYNVEYEPDEQVMREEEGRDALLIDINGPPMPPGFIGYPPQPPMPQMPSMPNLPGPTVQPFSYPSVQPSGGKAGGFIATPPTNYPSGPSGSPMNYNLPPGVDSKNLSNSFLQPAHVPTPQPRSRVPQNYFPELPELPSVPSDLPLPSVPQSNDNTPKDSSAPDEIDFEDLNRRFEELKKKK</sequence>
<feature type="coiled-coil region" evidence="17">
    <location>
        <begin position="15"/>
        <end position="42"/>
    </location>
</feature>
<evidence type="ECO:0000256" key="11">
    <source>
        <dbReference type="ARBA" id="ARBA00023242"/>
    </source>
</evidence>
<evidence type="ECO:0000256" key="15">
    <source>
        <dbReference type="ARBA" id="ARBA00046124"/>
    </source>
</evidence>
<evidence type="ECO:0000256" key="3">
    <source>
        <dbReference type="ARBA" id="ARBA00004300"/>
    </source>
</evidence>
<dbReference type="RefSeq" id="XP_013178266.1">
    <property type="nucleotide sequence ID" value="XM_013322812.1"/>
</dbReference>
<accession>A0AAJ6ZS96</accession>
<feature type="compositionally biased region" description="Low complexity" evidence="18">
    <location>
        <begin position="302"/>
        <end position="322"/>
    </location>
</feature>
<name>A0AAJ6ZS96_PAPXU</name>
<dbReference type="GO" id="GO:0015031">
    <property type="term" value="P:protein transport"/>
    <property type="evidence" value="ECO:0007669"/>
    <property type="project" value="InterPro"/>
</dbReference>
<dbReference type="InterPro" id="IPR005061">
    <property type="entry name" value="Ist1"/>
</dbReference>
<dbReference type="GO" id="GO:0030496">
    <property type="term" value="C:midbody"/>
    <property type="evidence" value="ECO:0007669"/>
    <property type="project" value="UniProtKB-SubCell"/>
</dbReference>
<evidence type="ECO:0000256" key="17">
    <source>
        <dbReference type="SAM" id="Coils"/>
    </source>
</evidence>
<evidence type="ECO:0000313" key="19">
    <source>
        <dbReference type="RefSeq" id="XP_013178266.1"/>
    </source>
</evidence>
<dbReference type="Gene3D" id="1.20.1260.60">
    <property type="entry name" value="Vacuolar protein sorting-associated protein Ist1"/>
    <property type="match status" value="1"/>
</dbReference>
<comment type="subunit">
    <text evidence="16">Interacts with CHMP1A, CHMP1B, VPS4A and VTA1. Interacts with SPAST, STAMBP, and USP8. May interact with VPS37B. May associate with the ESCRT-I complex. Interacts with MITD1, in competition with VSP4. Interacts with SPART (via MIT domain); leading to the recruitment of SPART to midbodies. Interacts with SPAST.</text>
</comment>
<evidence type="ECO:0000256" key="10">
    <source>
        <dbReference type="ARBA" id="ARBA00023212"/>
    </source>
</evidence>
<evidence type="ECO:0000256" key="14">
    <source>
        <dbReference type="ARBA" id="ARBA00032374"/>
    </source>
</evidence>
<dbReference type="CTD" id="9798"/>
<keyword evidence="11" id="KW-0539">Nucleus</keyword>
<feature type="compositionally biased region" description="Polar residues" evidence="18">
    <location>
        <begin position="251"/>
        <end position="265"/>
    </location>
</feature>
<gene>
    <name evidence="19" type="primary">LOC106125559</name>
</gene>
<keyword evidence="13" id="KW-0968">Cytoplasmic vesicle</keyword>
<organism evidence="19">
    <name type="scientific">Papilio xuthus</name>
    <name type="common">Asian swallowtail butterfly</name>
    <dbReference type="NCBI Taxonomy" id="66420"/>
    <lineage>
        <taxon>Eukaryota</taxon>
        <taxon>Metazoa</taxon>
        <taxon>Ecdysozoa</taxon>
        <taxon>Arthropoda</taxon>
        <taxon>Hexapoda</taxon>
        <taxon>Insecta</taxon>
        <taxon>Pterygota</taxon>
        <taxon>Neoptera</taxon>
        <taxon>Endopterygota</taxon>
        <taxon>Lepidoptera</taxon>
        <taxon>Glossata</taxon>
        <taxon>Ditrysia</taxon>
        <taxon>Papilionoidea</taxon>
        <taxon>Papilionidae</taxon>
        <taxon>Papilioninae</taxon>
        <taxon>Papilio</taxon>
    </lineage>
</organism>
<dbReference type="GeneID" id="106125559"/>
<dbReference type="AlphaFoldDB" id="A0AAJ6ZS96"/>
<reference evidence="19" key="1">
    <citation type="submission" date="2025-08" db="UniProtKB">
        <authorList>
            <consortium name="RefSeq"/>
        </authorList>
    </citation>
    <scope>IDENTIFICATION</scope>
</reference>
<evidence type="ECO:0000256" key="9">
    <source>
        <dbReference type="ARBA" id="ARBA00022618"/>
    </source>
</evidence>
<evidence type="ECO:0000256" key="7">
    <source>
        <dbReference type="ARBA" id="ARBA00022490"/>
    </source>
</evidence>
<dbReference type="InterPro" id="IPR042277">
    <property type="entry name" value="IST1-like"/>
</dbReference>
<keyword evidence="17" id="KW-0175">Coiled coil</keyword>
<dbReference type="PANTHER" id="PTHR12161">
    <property type="entry name" value="IST1 FAMILY MEMBER"/>
    <property type="match status" value="1"/>
</dbReference>